<organism evidence="1 2">
    <name type="scientific">Candidatus Portnoybacteria bacterium CG_4_8_14_3_um_filter_44_15</name>
    <dbReference type="NCBI Taxonomy" id="1974803"/>
    <lineage>
        <taxon>Bacteria</taxon>
        <taxon>Candidatus Portnoyibacteriota</taxon>
    </lineage>
</organism>
<accession>A0A2M7IE78</accession>
<protein>
    <recommendedName>
        <fullName evidence="3">Prevent-host-death protein</fullName>
    </recommendedName>
</protein>
<gene>
    <name evidence="1" type="ORF">CO003_00895</name>
</gene>
<sequence length="76" mass="8929">MWEKIKKIIEREGGKGIIIEDGQPVYLVKRLDETEEDMEKINRDIENLKASENKDDKIIEPEDDASKEVRIEDLPF</sequence>
<dbReference type="Proteomes" id="UP000231673">
    <property type="component" value="Unassembled WGS sequence"/>
</dbReference>
<dbReference type="AlphaFoldDB" id="A0A2M7IE78"/>
<dbReference type="EMBL" id="PFGW01000019">
    <property type="protein sequence ID" value="PIW74778.1"/>
    <property type="molecule type" value="Genomic_DNA"/>
</dbReference>
<evidence type="ECO:0000313" key="1">
    <source>
        <dbReference type="EMBL" id="PIW74778.1"/>
    </source>
</evidence>
<comment type="caution">
    <text evidence="1">The sequence shown here is derived from an EMBL/GenBank/DDBJ whole genome shotgun (WGS) entry which is preliminary data.</text>
</comment>
<evidence type="ECO:0000313" key="2">
    <source>
        <dbReference type="Proteomes" id="UP000231673"/>
    </source>
</evidence>
<reference evidence="2" key="1">
    <citation type="submission" date="2017-09" db="EMBL/GenBank/DDBJ databases">
        <title>Depth-based differentiation of microbial function through sediment-hosted aquifers and enrichment of novel symbionts in the deep terrestrial subsurface.</title>
        <authorList>
            <person name="Probst A.J."/>
            <person name="Ladd B."/>
            <person name="Jarett J.K."/>
            <person name="Geller-Mcgrath D.E."/>
            <person name="Sieber C.M.K."/>
            <person name="Emerson J.B."/>
            <person name="Anantharaman K."/>
            <person name="Thomas B.C."/>
            <person name="Malmstrom R."/>
            <person name="Stieglmeier M."/>
            <person name="Klingl A."/>
            <person name="Woyke T."/>
            <person name="Ryan C.M."/>
            <person name="Banfield J.F."/>
        </authorList>
    </citation>
    <scope>NUCLEOTIDE SEQUENCE [LARGE SCALE GENOMIC DNA]</scope>
</reference>
<proteinExistence type="predicted"/>
<name>A0A2M7IE78_9BACT</name>
<evidence type="ECO:0008006" key="3">
    <source>
        <dbReference type="Google" id="ProtNLM"/>
    </source>
</evidence>